<sequence>MRYILVLLWSFILGQVVGYIGGALTNGTYDFMLTTIISLICGFVILLIGQFALPKKETTKQVQ</sequence>
<name>A0A200JFL2_9ENTE</name>
<keyword evidence="1" id="KW-0472">Membrane</keyword>
<keyword evidence="1" id="KW-0812">Transmembrane</keyword>
<dbReference type="OrthoDB" id="2139526at2"/>
<dbReference type="Proteomes" id="UP000196151">
    <property type="component" value="Chromosome"/>
</dbReference>
<dbReference type="EMBL" id="NIBQ01000001">
    <property type="protein sequence ID" value="OUZ35679.1"/>
    <property type="molecule type" value="Genomic_DNA"/>
</dbReference>
<feature type="transmembrane region" description="Helical" evidence="1">
    <location>
        <begin position="28"/>
        <end position="53"/>
    </location>
</feature>
<protein>
    <recommendedName>
        <fullName evidence="5">DUF2929 domain-containing protein</fullName>
    </recommendedName>
</protein>
<evidence type="ECO:0008006" key="5">
    <source>
        <dbReference type="Google" id="ProtNLM"/>
    </source>
</evidence>
<reference evidence="3" key="2">
    <citation type="submission" date="2017-05" db="EMBL/GenBank/DDBJ databases">
        <authorList>
            <consortium name="The Broad Institute Genomics Platform"/>
            <consortium name="The Broad Institute Genomic Center for Infectious Diseases"/>
            <person name="Earl A."/>
            <person name="Manson A."/>
            <person name="Schwartman J."/>
            <person name="Gilmore M."/>
            <person name="Abouelleil A."/>
            <person name="Cao P."/>
            <person name="Chapman S."/>
            <person name="Cusick C."/>
            <person name="Shea T."/>
            <person name="Young S."/>
            <person name="Neafsey D."/>
            <person name="Nusbaum C."/>
            <person name="Birren B."/>
        </authorList>
    </citation>
    <scope>NUCLEOTIDE SEQUENCE</scope>
    <source>
        <strain evidence="3">9D6_DIV0238</strain>
    </source>
</reference>
<dbReference type="RefSeq" id="WP_087640263.1">
    <property type="nucleotide sequence ID" value="NZ_CP147246.1"/>
</dbReference>
<accession>A0A200JFL2</accession>
<gene>
    <name evidence="3" type="ORF">A5889_000462</name>
    <name evidence="2" type="ORF">A5889_001155</name>
</gene>
<evidence type="ECO:0000313" key="4">
    <source>
        <dbReference type="Proteomes" id="UP000196151"/>
    </source>
</evidence>
<dbReference type="EMBL" id="CP147246">
    <property type="protein sequence ID" value="WYJ92983.1"/>
    <property type="molecule type" value="Genomic_DNA"/>
</dbReference>
<evidence type="ECO:0000313" key="3">
    <source>
        <dbReference type="EMBL" id="WYJ92983.1"/>
    </source>
</evidence>
<reference evidence="2" key="1">
    <citation type="submission" date="2017-05" db="EMBL/GenBank/DDBJ databases">
        <title>The Genome Sequence of Enterococcus sp. 9D6_DIV0238.</title>
        <authorList>
            <consortium name="The Broad Institute Genomics Platform"/>
            <consortium name="The Broad Institute Genomic Center for Infectious Diseases"/>
            <person name="Earl A."/>
            <person name="Manson A."/>
            <person name="Schwartman J."/>
            <person name="Gilmore M."/>
            <person name="Abouelleil A."/>
            <person name="Cao P."/>
            <person name="Chapman S."/>
            <person name="Cusick C."/>
            <person name="Shea T."/>
            <person name="Young S."/>
            <person name="Neafsey D."/>
            <person name="Nusbaum C."/>
            <person name="Birren B."/>
        </authorList>
    </citation>
    <scope>NUCLEOTIDE SEQUENCE [LARGE SCALE GENOMIC DNA]</scope>
    <source>
        <strain evidence="2">9D6_DIV0238</strain>
    </source>
</reference>
<dbReference type="AlphaFoldDB" id="A0A200JFL2"/>
<reference evidence="3" key="3">
    <citation type="submission" date="2024-03" db="EMBL/GenBank/DDBJ databases">
        <title>The Genome Sequence of Enterococcus sp. DIV0238c.</title>
        <authorList>
            <consortium name="The Broad Institute Genomics Platform"/>
            <consortium name="The Broad Institute Microbial Omics Core"/>
            <consortium name="The Broad Institute Genomic Center for Infectious Diseases"/>
            <person name="Earl A."/>
            <person name="Manson A."/>
            <person name="Gilmore M."/>
            <person name="Schwartman J."/>
            <person name="Shea T."/>
            <person name="Abouelleil A."/>
            <person name="Cao P."/>
            <person name="Chapman S."/>
            <person name="Cusick C."/>
            <person name="Young S."/>
            <person name="Neafsey D."/>
            <person name="Nusbaum C."/>
            <person name="Birren B."/>
        </authorList>
    </citation>
    <scope>NUCLEOTIDE SEQUENCE</scope>
    <source>
        <strain evidence="3">9D6_DIV0238</strain>
    </source>
</reference>
<organism evidence="2">
    <name type="scientific">Candidatus Enterococcus dunnyi</name>
    <dbReference type="NCBI Taxonomy" id="1834192"/>
    <lineage>
        <taxon>Bacteria</taxon>
        <taxon>Bacillati</taxon>
        <taxon>Bacillota</taxon>
        <taxon>Bacilli</taxon>
        <taxon>Lactobacillales</taxon>
        <taxon>Enterococcaceae</taxon>
        <taxon>Enterococcus</taxon>
    </lineage>
</organism>
<dbReference type="Pfam" id="PF11151">
    <property type="entry name" value="DUF2929"/>
    <property type="match status" value="1"/>
</dbReference>
<keyword evidence="4" id="KW-1185">Reference proteome</keyword>
<evidence type="ECO:0000313" key="2">
    <source>
        <dbReference type="EMBL" id="OUZ35679.1"/>
    </source>
</evidence>
<keyword evidence="1" id="KW-1133">Transmembrane helix</keyword>
<evidence type="ECO:0000256" key="1">
    <source>
        <dbReference type="SAM" id="Phobius"/>
    </source>
</evidence>
<proteinExistence type="predicted"/>
<dbReference type="InterPro" id="IPR021324">
    <property type="entry name" value="DUF2929"/>
</dbReference>